<gene>
    <name evidence="1" type="ORF">CF386_03520</name>
</gene>
<dbReference type="KEGG" id="pmai:CF386_03520"/>
<name>A0A220VD56_9GAMM</name>
<organism evidence="1 2">
    <name type="scientific">Paraphotobacterium marinum</name>
    <dbReference type="NCBI Taxonomy" id="1755811"/>
    <lineage>
        <taxon>Bacteria</taxon>
        <taxon>Pseudomonadati</taxon>
        <taxon>Pseudomonadota</taxon>
        <taxon>Gammaproteobacteria</taxon>
        <taxon>Vibrionales</taxon>
        <taxon>Vibrionaceae</taxon>
        <taxon>Paraphotobacterium</taxon>
    </lineage>
</organism>
<reference evidence="1 2" key="1">
    <citation type="journal article" date="2016" name="Int. J. Syst. Evol. Microbiol.">
        <title>Paraphotobacterium marinum gen. nov., sp. nov., a member of the family Vibrionaceae, isolated from surface seawater.</title>
        <authorList>
            <person name="Huang Z."/>
            <person name="Dong C."/>
            <person name="Shao Z."/>
        </authorList>
    </citation>
    <scope>NUCLEOTIDE SEQUENCE [LARGE SCALE GENOMIC DNA]</scope>
    <source>
        <strain evidence="1 2">NSCS20N07D</strain>
    </source>
</reference>
<proteinExistence type="predicted"/>
<keyword evidence="2" id="KW-1185">Reference proteome</keyword>
<dbReference type="Proteomes" id="UP000242175">
    <property type="component" value="Chromosome large"/>
</dbReference>
<dbReference type="EMBL" id="CP022355">
    <property type="protein sequence ID" value="ASK78166.1"/>
    <property type="molecule type" value="Genomic_DNA"/>
</dbReference>
<accession>A0A220VD56</accession>
<sequence>MTKIIMILSFISFCALGQSNLSLDNWKWKKRVLLVNGDPNLTKKLFLKNKLEFNHYNLNLILNLNKFQLSSENNFIHKLNISNVNNMFKYNNLILIGLDGKIKYQAKNISQNELNSVYSLIRTMPMYKSN</sequence>
<evidence type="ECO:0000313" key="2">
    <source>
        <dbReference type="Proteomes" id="UP000242175"/>
    </source>
</evidence>
<evidence type="ECO:0000313" key="1">
    <source>
        <dbReference type="EMBL" id="ASK78166.1"/>
    </source>
</evidence>
<protein>
    <submittedName>
        <fullName evidence="1">Uncharacterized protein</fullName>
    </submittedName>
</protein>
<dbReference type="AlphaFoldDB" id="A0A220VD56"/>
<dbReference type="RefSeq" id="WP_089073075.1">
    <property type="nucleotide sequence ID" value="NZ_CBCSAM010000010.1"/>
</dbReference>